<accession>B9TI57</accession>
<evidence type="ECO:0000313" key="2">
    <source>
        <dbReference type="Proteomes" id="UP000008311"/>
    </source>
</evidence>
<dbReference type="AlphaFoldDB" id="B9TI57"/>
<organism evidence="1 2">
    <name type="scientific">Ricinus communis</name>
    <name type="common">Castor bean</name>
    <dbReference type="NCBI Taxonomy" id="3988"/>
    <lineage>
        <taxon>Eukaryota</taxon>
        <taxon>Viridiplantae</taxon>
        <taxon>Streptophyta</taxon>
        <taxon>Embryophyta</taxon>
        <taxon>Tracheophyta</taxon>
        <taxon>Spermatophyta</taxon>
        <taxon>Magnoliopsida</taxon>
        <taxon>eudicotyledons</taxon>
        <taxon>Gunneridae</taxon>
        <taxon>Pentapetalae</taxon>
        <taxon>rosids</taxon>
        <taxon>fabids</taxon>
        <taxon>Malpighiales</taxon>
        <taxon>Euphorbiaceae</taxon>
        <taxon>Acalyphoideae</taxon>
        <taxon>Acalypheae</taxon>
        <taxon>Ricinus</taxon>
    </lineage>
</organism>
<dbReference type="Proteomes" id="UP000008311">
    <property type="component" value="Unassembled WGS sequence"/>
</dbReference>
<evidence type="ECO:0000313" key="1">
    <source>
        <dbReference type="EMBL" id="EEF24457.1"/>
    </source>
</evidence>
<name>B9TI57_RICCO</name>
<gene>
    <name evidence="1" type="ORF">RCOM_1804200</name>
</gene>
<proteinExistence type="predicted"/>
<reference evidence="2" key="1">
    <citation type="journal article" date="2010" name="Nat. Biotechnol.">
        <title>Draft genome sequence of the oilseed species Ricinus communis.</title>
        <authorList>
            <person name="Chan A.P."/>
            <person name="Crabtree J."/>
            <person name="Zhao Q."/>
            <person name="Lorenzi H."/>
            <person name="Orvis J."/>
            <person name="Puiu D."/>
            <person name="Melake-Berhan A."/>
            <person name="Jones K.M."/>
            <person name="Redman J."/>
            <person name="Chen G."/>
            <person name="Cahoon E.B."/>
            <person name="Gedil M."/>
            <person name="Stanke M."/>
            <person name="Haas B.J."/>
            <person name="Wortman J.R."/>
            <person name="Fraser-Liggett C.M."/>
            <person name="Ravel J."/>
            <person name="Rabinowicz P.D."/>
        </authorList>
    </citation>
    <scope>NUCLEOTIDE SEQUENCE [LARGE SCALE GENOMIC DNA]</scope>
    <source>
        <strain evidence="2">cv. Hale</strain>
    </source>
</reference>
<protein>
    <submittedName>
        <fullName evidence="1">Uncharacterized protein</fullName>
    </submittedName>
</protein>
<dbReference type="EMBL" id="EQ982217">
    <property type="protein sequence ID" value="EEF24457.1"/>
    <property type="molecule type" value="Genomic_DNA"/>
</dbReference>
<sequence>MPGRPRRGAATGVRALPFDDAVLDVVEDGEEQRRAGGRDAVQRRRRRRFEQHVEGAAACQEAVEADGEQGALRPGPVRRRPVRAQLDDELVAQRERVRIQRLGDGRQLPARRIAQEQLAAVEIDLAQHELALVAGRRILPGGDGQIVFPRFVDGRGVFQRRPAPPGLDDARVAGFGHRPGAEVRCDEQRVRVDPAGARLRFRQRKTTIDEGERPHVEFAHDVGIAAAARQGDEAARAVRFQERHAGPHPVLVFNAGEGVQVQHRFPGGFRLAVFVQRGAAPDAPFVIGVAPEVVEPAGVMADVGDAVARVEDRLQPRAQGRVARQGGEFAFRFRIAVGHPAERTVGIDVFQPQPGVELPLAISARFGHTSKHPKISARQLAFRPLYG</sequence>
<keyword evidence="2" id="KW-1185">Reference proteome</keyword>
<dbReference type="InParanoid" id="B9TI57"/>